<keyword evidence="2" id="KW-1185">Reference proteome</keyword>
<sequence length="50" mass="5342">MQRVSLIILSIALDEGRSLTSPGEKIFSSKKVGTVVNVPDSSIARFHSLG</sequence>
<reference evidence="1" key="1">
    <citation type="journal article" date="2020" name="bioRxiv">
        <title>Chromosome-level reference genome of the European wasp spider Argiope bruennichi: a resource for studies on range expansion and evolutionary adaptation.</title>
        <authorList>
            <person name="Sheffer M.M."/>
            <person name="Hoppe A."/>
            <person name="Krehenwinkel H."/>
            <person name="Uhl G."/>
            <person name="Kuss A.W."/>
            <person name="Jensen L."/>
            <person name="Jensen C."/>
            <person name="Gillespie R.G."/>
            <person name="Hoff K.J."/>
            <person name="Prost S."/>
        </authorList>
    </citation>
    <scope>NUCLEOTIDE SEQUENCE</scope>
</reference>
<evidence type="ECO:0000313" key="2">
    <source>
        <dbReference type="Proteomes" id="UP000807504"/>
    </source>
</evidence>
<dbReference type="EMBL" id="JABXBU010000598">
    <property type="protein sequence ID" value="KAF8784136.1"/>
    <property type="molecule type" value="Genomic_DNA"/>
</dbReference>
<proteinExistence type="predicted"/>
<dbReference type="Proteomes" id="UP000807504">
    <property type="component" value="Unassembled WGS sequence"/>
</dbReference>
<accession>A0A8T0EZ46</accession>
<gene>
    <name evidence="1" type="ORF">HNY73_011633</name>
</gene>
<organism evidence="1 2">
    <name type="scientific">Argiope bruennichi</name>
    <name type="common">Wasp spider</name>
    <name type="synonym">Aranea bruennichi</name>
    <dbReference type="NCBI Taxonomy" id="94029"/>
    <lineage>
        <taxon>Eukaryota</taxon>
        <taxon>Metazoa</taxon>
        <taxon>Ecdysozoa</taxon>
        <taxon>Arthropoda</taxon>
        <taxon>Chelicerata</taxon>
        <taxon>Arachnida</taxon>
        <taxon>Araneae</taxon>
        <taxon>Araneomorphae</taxon>
        <taxon>Entelegynae</taxon>
        <taxon>Araneoidea</taxon>
        <taxon>Araneidae</taxon>
        <taxon>Argiope</taxon>
    </lineage>
</organism>
<comment type="caution">
    <text evidence="1">The sequence shown here is derived from an EMBL/GenBank/DDBJ whole genome shotgun (WGS) entry which is preliminary data.</text>
</comment>
<evidence type="ECO:0000313" key="1">
    <source>
        <dbReference type="EMBL" id="KAF8784136.1"/>
    </source>
</evidence>
<name>A0A8T0EZ46_ARGBR</name>
<reference evidence="1" key="2">
    <citation type="submission" date="2020-06" db="EMBL/GenBank/DDBJ databases">
        <authorList>
            <person name="Sheffer M."/>
        </authorList>
    </citation>
    <scope>NUCLEOTIDE SEQUENCE</scope>
</reference>
<dbReference type="AlphaFoldDB" id="A0A8T0EZ46"/>
<feature type="non-terminal residue" evidence="1">
    <location>
        <position position="50"/>
    </location>
</feature>
<protein>
    <submittedName>
        <fullName evidence="1">Uncharacterized protein</fullName>
    </submittedName>
</protein>